<evidence type="ECO:0000313" key="3">
    <source>
        <dbReference type="Proteomes" id="UP000271626"/>
    </source>
</evidence>
<proteinExistence type="predicted"/>
<protein>
    <submittedName>
        <fullName evidence="2">Uncharacterized protein</fullName>
    </submittedName>
</protein>
<feature type="transmembrane region" description="Helical" evidence="1">
    <location>
        <begin position="110"/>
        <end position="132"/>
    </location>
</feature>
<feature type="transmembrane region" description="Helical" evidence="1">
    <location>
        <begin position="138"/>
        <end position="156"/>
    </location>
</feature>
<accession>A0A3P8L2N7</accession>
<organism evidence="2 3">
    <name type="scientific">Tsukamurella paurometabola</name>
    <name type="common">Corynebacterium paurometabolum</name>
    <dbReference type="NCBI Taxonomy" id="2061"/>
    <lineage>
        <taxon>Bacteria</taxon>
        <taxon>Bacillati</taxon>
        <taxon>Actinomycetota</taxon>
        <taxon>Actinomycetes</taxon>
        <taxon>Mycobacteriales</taxon>
        <taxon>Tsukamurellaceae</taxon>
        <taxon>Tsukamurella</taxon>
    </lineage>
</organism>
<gene>
    <name evidence="2" type="ORF">NCTC10741_02322</name>
</gene>
<feature type="transmembrane region" description="Helical" evidence="1">
    <location>
        <begin position="21"/>
        <end position="43"/>
    </location>
</feature>
<evidence type="ECO:0000256" key="1">
    <source>
        <dbReference type="SAM" id="Phobius"/>
    </source>
</evidence>
<sequence length="272" mass="29302">MNSIASRWPAEWPKWKMVGAWFVAAVLTVGLTVLLLASCAKWITSISSLKGREIVVNLSGASVLAAGLCISLSALMNIRIRRRGIARVTPGGSPTSARVEIQSAISVTRVFPMAVAVFASLAGALGVAASIGNWTVKGGLYVLFWATWTAVGVYSIRKIAKTSNPELFFTLNDISVGSRRVRWDDIADVRPALRGAYPVIEAVWHRAVGGGGYGSKEGVLTIHPVRYHLDSYTMLSAIRLLSQSAETRERAINSPDYATLLFSRDTTPPVSV</sequence>
<keyword evidence="1" id="KW-1133">Transmembrane helix</keyword>
<keyword evidence="1" id="KW-0812">Transmembrane</keyword>
<dbReference type="EMBL" id="LR131273">
    <property type="protein sequence ID" value="VDR39185.1"/>
    <property type="molecule type" value="Genomic_DNA"/>
</dbReference>
<reference evidence="2 3" key="1">
    <citation type="submission" date="2018-12" db="EMBL/GenBank/DDBJ databases">
        <authorList>
            <consortium name="Pathogen Informatics"/>
        </authorList>
    </citation>
    <scope>NUCLEOTIDE SEQUENCE [LARGE SCALE GENOMIC DNA]</scope>
    <source>
        <strain evidence="2 3">NCTC10741</strain>
    </source>
</reference>
<dbReference type="Proteomes" id="UP000271626">
    <property type="component" value="Chromosome"/>
</dbReference>
<name>A0A3P8L2N7_TSUPA</name>
<dbReference type="AlphaFoldDB" id="A0A3P8L2N7"/>
<keyword evidence="1" id="KW-0472">Membrane</keyword>
<feature type="transmembrane region" description="Helical" evidence="1">
    <location>
        <begin position="55"/>
        <end position="78"/>
    </location>
</feature>
<evidence type="ECO:0000313" key="2">
    <source>
        <dbReference type="EMBL" id="VDR39185.1"/>
    </source>
</evidence>